<evidence type="ECO:0000313" key="1">
    <source>
        <dbReference type="EMBL" id="QLB63470.1"/>
    </source>
</evidence>
<dbReference type="AlphaFoldDB" id="A0A9Q6S2R5"/>
<evidence type="ECO:0000313" key="2">
    <source>
        <dbReference type="Proteomes" id="UP000509548"/>
    </source>
</evidence>
<accession>A0A9Q6S2R5</accession>
<sequence length="75" mass="7850">MNDQISAAAAALTGAPSAQPHVAHAHMTALEGSIDTFLALAERVKARGESLRDAPEIQEASENTKSIINSIRALL</sequence>
<proteinExistence type="predicted"/>
<dbReference type="Proteomes" id="UP000509548">
    <property type="component" value="Chromosome 1"/>
</dbReference>
<organism evidence="1 2">
    <name type="scientific">Paraburkholderia caribensis</name>
    <dbReference type="NCBI Taxonomy" id="75105"/>
    <lineage>
        <taxon>Bacteria</taxon>
        <taxon>Pseudomonadati</taxon>
        <taxon>Pseudomonadota</taxon>
        <taxon>Betaproteobacteria</taxon>
        <taxon>Burkholderiales</taxon>
        <taxon>Burkholderiaceae</taxon>
        <taxon>Paraburkholderia</taxon>
    </lineage>
</organism>
<dbReference type="RefSeq" id="WP_176956928.1">
    <property type="nucleotide sequence ID" value="NZ_CP015958.1"/>
</dbReference>
<protein>
    <submittedName>
        <fullName evidence="1">Uncharacterized protein</fullName>
    </submittedName>
</protein>
<name>A0A9Q6S2R5_9BURK</name>
<dbReference type="EMBL" id="CP015958">
    <property type="protein sequence ID" value="QLB63470.1"/>
    <property type="molecule type" value="Genomic_DNA"/>
</dbReference>
<gene>
    <name evidence="1" type="ORF">A9O66_14415</name>
</gene>
<reference evidence="1 2" key="1">
    <citation type="journal article" date="2014" name="Genome Announc.">
        <title>Draft Genome Sequence of the Haloacid-Degrading Burkholderia caribensis Strain MBA4.</title>
        <authorList>
            <person name="Pan Y."/>
            <person name="Kong K.F."/>
            <person name="Tsang J.S."/>
        </authorList>
    </citation>
    <scope>NUCLEOTIDE SEQUENCE [LARGE SCALE GENOMIC DNA]</scope>
    <source>
        <strain evidence="1 2">852011</strain>
    </source>
</reference>